<organism evidence="9 10">
    <name type="scientific">Meristemomyces frigidus</name>
    <dbReference type="NCBI Taxonomy" id="1508187"/>
    <lineage>
        <taxon>Eukaryota</taxon>
        <taxon>Fungi</taxon>
        <taxon>Dikarya</taxon>
        <taxon>Ascomycota</taxon>
        <taxon>Pezizomycotina</taxon>
        <taxon>Dothideomycetes</taxon>
        <taxon>Dothideomycetidae</taxon>
        <taxon>Mycosphaerellales</taxon>
        <taxon>Teratosphaeriaceae</taxon>
        <taxon>Meristemomyces</taxon>
    </lineage>
</organism>
<comment type="similarity">
    <text evidence="1">Belongs to the peptidase C2 family.</text>
</comment>
<accession>A0AAN7YSQ1</accession>
<dbReference type="GO" id="GO:0006508">
    <property type="term" value="P:proteolysis"/>
    <property type="evidence" value="ECO:0007669"/>
    <property type="project" value="UniProtKB-KW"/>
</dbReference>
<dbReference type="PRINTS" id="PR00704">
    <property type="entry name" value="CALPAIN"/>
</dbReference>
<protein>
    <recommendedName>
        <fullName evidence="8">Calpain catalytic domain-containing protein</fullName>
    </recommendedName>
</protein>
<evidence type="ECO:0000256" key="7">
    <source>
        <dbReference type="SAM" id="MobiDB-lite"/>
    </source>
</evidence>
<feature type="region of interest" description="Disordered" evidence="7">
    <location>
        <begin position="1"/>
        <end position="29"/>
    </location>
</feature>
<feature type="active site" evidence="5 6">
    <location>
        <position position="360"/>
    </location>
</feature>
<dbReference type="PROSITE" id="PS50203">
    <property type="entry name" value="CALPAIN_CAT"/>
    <property type="match status" value="1"/>
</dbReference>
<reference evidence="9" key="1">
    <citation type="submission" date="2023-08" db="EMBL/GenBank/DDBJ databases">
        <title>Black Yeasts Isolated from many extreme environments.</title>
        <authorList>
            <person name="Coleine C."/>
            <person name="Stajich J.E."/>
            <person name="Selbmann L."/>
        </authorList>
    </citation>
    <scope>NUCLEOTIDE SEQUENCE</scope>
    <source>
        <strain evidence="9">CCFEE 5401</strain>
    </source>
</reference>
<dbReference type="InterPro" id="IPR038765">
    <property type="entry name" value="Papain-like_cys_pep_sf"/>
</dbReference>
<dbReference type="Proteomes" id="UP001310890">
    <property type="component" value="Unassembled WGS sequence"/>
</dbReference>
<feature type="compositionally biased region" description="Basic and acidic residues" evidence="7">
    <location>
        <begin position="592"/>
        <end position="660"/>
    </location>
</feature>
<dbReference type="Pfam" id="PF00648">
    <property type="entry name" value="Peptidase_C2"/>
    <property type="match status" value="2"/>
</dbReference>
<dbReference type="SMART" id="SM00230">
    <property type="entry name" value="CysPc"/>
    <property type="match status" value="1"/>
</dbReference>
<dbReference type="PANTHER" id="PTHR10183">
    <property type="entry name" value="CALPAIN"/>
    <property type="match status" value="1"/>
</dbReference>
<keyword evidence="4 6" id="KW-0788">Thiol protease</keyword>
<dbReference type="EMBL" id="JAVRRL010000012">
    <property type="protein sequence ID" value="KAK5115558.1"/>
    <property type="molecule type" value="Genomic_DNA"/>
</dbReference>
<dbReference type="InterPro" id="IPR000169">
    <property type="entry name" value="Pept_cys_AS"/>
</dbReference>
<evidence type="ECO:0000313" key="10">
    <source>
        <dbReference type="Proteomes" id="UP001310890"/>
    </source>
</evidence>
<dbReference type="PANTHER" id="PTHR10183:SF379">
    <property type="entry name" value="CALPAIN-5"/>
    <property type="match status" value="1"/>
</dbReference>
<name>A0AAN7YSQ1_9PEZI</name>
<sequence length="751" mass="84974">MGKSCSVPVSNSCSGPDIAQSKPAPNGNVAVNASSKNDFFYDAWDRFLAPEPTPAEKTSTIPRKIEEDQRDIQQVSGEGLHVEENAATSWKQAVDVCQARVDAIVKECSPLNRKYVDHSFDLENHHICLKKLNGRCPNFMGDTDALPWVKRVEDIFEKPVFFIDGADANHVHQGIGGDCWFLAALIALTAKKELINNVCIARNEKVGVYGFVFYRDGEWIPEVIDDKLYLNVGDTSEIVRNWSEIKKKGKHVRNAKSMVKKLPRRGGEALFFSRCKSHETWLPLIEKAYAKAHGDYTSLDGGYAGEAIEDLTGGVGLQLDPEDIMDKDRFWKEKLSFVNEKYLFSTYSKLKTAGSEESCHVYAVLGVYEEGDLRLLKLRNPWGHTDWEGDWSDGSKLWTRDMITKLGHTFGNDGIFWMTYSDFLKQFARIDRVRLFDKSWQVSQQWTCVKVPWTVDYLDTKFEFIISERGPVVIVLVQPDERYYKGLAGRFGYSFHFQVYKNGSEDRCIVRTMCESGGVPKVTRSVSAEMEDADPGTYSVVFKITPTRWGKAQTSEAAINEFALDRKEKLLAVGRKFDYAQSKGNLRAAEAAAKRQERHDGIREKHDELRKERKLAKKEAERQGRKKDRADALQRKRRAEHEKAVQDQTEAEKHADKEVQDDGGSQADHGSRPPIPELQEVKDTDFTWDPTFDAPVEDSDEESLGKGKSTGARTDTIFGTDPWRALCVLGLRVYSQNSEAEVRVVRGGEVA</sequence>
<dbReference type="GO" id="GO:0004198">
    <property type="term" value="F:calcium-dependent cysteine-type endopeptidase activity"/>
    <property type="evidence" value="ECO:0007669"/>
    <property type="project" value="InterPro"/>
</dbReference>
<feature type="active site" evidence="5 6">
    <location>
        <position position="179"/>
    </location>
</feature>
<keyword evidence="3 6" id="KW-0378">Hydrolase</keyword>
<dbReference type="PROSITE" id="PS00139">
    <property type="entry name" value="THIOL_PROTEASE_CYS"/>
    <property type="match status" value="1"/>
</dbReference>
<evidence type="ECO:0000256" key="5">
    <source>
        <dbReference type="PIRSR" id="PIRSR622684-1"/>
    </source>
</evidence>
<dbReference type="InterPro" id="IPR022684">
    <property type="entry name" value="Calpain_cysteine_protease"/>
</dbReference>
<evidence type="ECO:0000259" key="8">
    <source>
        <dbReference type="PROSITE" id="PS50203"/>
    </source>
</evidence>
<dbReference type="SUPFAM" id="SSF54001">
    <property type="entry name" value="Cysteine proteinases"/>
    <property type="match status" value="1"/>
</dbReference>
<evidence type="ECO:0000256" key="1">
    <source>
        <dbReference type="ARBA" id="ARBA00007623"/>
    </source>
</evidence>
<evidence type="ECO:0000256" key="6">
    <source>
        <dbReference type="PROSITE-ProRule" id="PRU00239"/>
    </source>
</evidence>
<keyword evidence="2 6" id="KW-0645">Protease</keyword>
<proteinExistence type="inferred from homology"/>
<evidence type="ECO:0000256" key="4">
    <source>
        <dbReference type="ARBA" id="ARBA00022807"/>
    </source>
</evidence>
<dbReference type="Gene3D" id="3.90.70.10">
    <property type="entry name" value="Cysteine proteinases"/>
    <property type="match status" value="1"/>
</dbReference>
<feature type="region of interest" description="Disordered" evidence="7">
    <location>
        <begin position="590"/>
        <end position="717"/>
    </location>
</feature>
<comment type="caution">
    <text evidence="9">The sequence shown here is derived from an EMBL/GenBank/DDBJ whole genome shotgun (WGS) entry which is preliminary data.</text>
</comment>
<gene>
    <name evidence="9" type="ORF">LTR62_001217</name>
</gene>
<dbReference type="AlphaFoldDB" id="A0AAN7YSQ1"/>
<evidence type="ECO:0000256" key="3">
    <source>
        <dbReference type="ARBA" id="ARBA00022801"/>
    </source>
</evidence>
<dbReference type="InterPro" id="IPR001300">
    <property type="entry name" value="Peptidase_C2_calpain_cat"/>
</dbReference>
<dbReference type="CDD" id="cd00044">
    <property type="entry name" value="CysPc"/>
    <property type="match status" value="1"/>
</dbReference>
<feature type="active site" evidence="5 6">
    <location>
        <position position="380"/>
    </location>
</feature>
<feature type="domain" description="Calpain catalytic" evidence="8">
    <location>
        <begin position="114"/>
        <end position="436"/>
    </location>
</feature>
<evidence type="ECO:0000256" key="2">
    <source>
        <dbReference type="ARBA" id="ARBA00022670"/>
    </source>
</evidence>
<evidence type="ECO:0000313" key="9">
    <source>
        <dbReference type="EMBL" id="KAK5115558.1"/>
    </source>
</evidence>